<keyword evidence="4" id="KW-1185">Reference proteome</keyword>
<reference evidence="3" key="1">
    <citation type="submission" date="2022-11" db="EMBL/GenBank/DDBJ databases">
        <title>Chromosome-level genome of Pogonophryne albipinna.</title>
        <authorList>
            <person name="Jo E."/>
        </authorList>
    </citation>
    <scope>NUCLEOTIDE SEQUENCE</scope>
    <source>
        <strain evidence="3">SGF0006</strain>
        <tissue evidence="3">Muscle</tissue>
    </source>
</reference>
<dbReference type="InterPro" id="IPR002223">
    <property type="entry name" value="Kunitz_BPTI"/>
</dbReference>
<accession>A0AAD6AYA1</accession>
<dbReference type="Gene3D" id="4.10.1240.10">
    <property type="entry name" value="GPCR, family 2, extracellular hormone receptor domain"/>
    <property type="match status" value="1"/>
</dbReference>
<keyword evidence="1" id="KW-1015">Disulfide bond</keyword>
<dbReference type="GO" id="GO:0016020">
    <property type="term" value="C:membrane"/>
    <property type="evidence" value="ECO:0007669"/>
    <property type="project" value="InterPro"/>
</dbReference>
<dbReference type="FunFam" id="4.10.410.10:FF:000004">
    <property type="entry name" value="Tissue factor pathway inhibitor"/>
    <property type="match status" value="1"/>
</dbReference>
<protein>
    <recommendedName>
        <fullName evidence="2">BPTI/Kunitz inhibitor domain-containing protein</fullName>
    </recommendedName>
</protein>
<gene>
    <name evidence="3" type="ORF">JOQ06_030094</name>
</gene>
<dbReference type="InterPro" id="IPR036445">
    <property type="entry name" value="GPCR_2_extracell_dom_sf"/>
</dbReference>
<dbReference type="PANTHER" id="PTHR10083:SF377">
    <property type="entry name" value="TISSUE FACTOR PATHWAY INHIBITOR"/>
    <property type="match status" value="1"/>
</dbReference>
<dbReference type="SUPFAM" id="SSF111418">
    <property type="entry name" value="Hormone receptor domain"/>
    <property type="match status" value="1"/>
</dbReference>
<evidence type="ECO:0000313" key="3">
    <source>
        <dbReference type="EMBL" id="KAJ4933261.1"/>
    </source>
</evidence>
<dbReference type="PROSITE" id="PS00280">
    <property type="entry name" value="BPTI_KUNITZ_1"/>
    <property type="match status" value="1"/>
</dbReference>
<proteinExistence type="predicted"/>
<dbReference type="InterPro" id="IPR020901">
    <property type="entry name" value="Prtase_inh_Kunz-CS"/>
</dbReference>
<dbReference type="PROSITE" id="PS50279">
    <property type="entry name" value="BPTI_KUNITZ_2"/>
    <property type="match status" value="2"/>
</dbReference>
<sequence length="291" mass="32904">MSLSTCKRALCFVFNTFNVEKPDSQRSAARKSSSRFDMAKSKMDSIERSGVVALILLCHLTKIFVTANLEVNETQQQHPTNVYHDMGVTRNKIVTAQFECYQKIMKDDPQGREEMVNKICTDSGVWFLHPESNRTWTNYTRCTEHTNEGRVLGVNAQSLDDKSPCHLPEAPGPCRGLLTRYFFDSMSQQCKHLFYGGCFGNANNFRSMADCQAKCQNPEVKPTDLCLSPVERGTCDGSEKRFAFNSNTKRCHAFHYSGCEGNENNFQSRKDCIIKCINAERTRGLCNGIPV</sequence>
<evidence type="ECO:0000313" key="4">
    <source>
        <dbReference type="Proteomes" id="UP001219934"/>
    </source>
</evidence>
<dbReference type="CDD" id="cd00109">
    <property type="entry name" value="Kunitz-type"/>
    <property type="match status" value="1"/>
</dbReference>
<dbReference type="EMBL" id="JAPTMU010000013">
    <property type="protein sequence ID" value="KAJ4933261.1"/>
    <property type="molecule type" value="Genomic_DNA"/>
</dbReference>
<dbReference type="SMART" id="SM00131">
    <property type="entry name" value="KU"/>
    <property type="match status" value="2"/>
</dbReference>
<comment type="caution">
    <text evidence="3">The sequence shown here is derived from an EMBL/GenBank/DDBJ whole genome shotgun (WGS) entry which is preliminary data.</text>
</comment>
<organism evidence="3 4">
    <name type="scientific">Pogonophryne albipinna</name>
    <dbReference type="NCBI Taxonomy" id="1090488"/>
    <lineage>
        <taxon>Eukaryota</taxon>
        <taxon>Metazoa</taxon>
        <taxon>Chordata</taxon>
        <taxon>Craniata</taxon>
        <taxon>Vertebrata</taxon>
        <taxon>Euteleostomi</taxon>
        <taxon>Actinopterygii</taxon>
        <taxon>Neopterygii</taxon>
        <taxon>Teleostei</taxon>
        <taxon>Neoteleostei</taxon>
        <taxon>Acanthomorphata</taxon>
        <taxon>Eupercaria</taxon>
        <taxon>Perciformes</taxon>
        <taxon>Notothenioidei</taxon>
        <taxon>Pogonophryne</taxon>
    </lineage>
</organism>
<feature type="domain" description="BPTI/Kunitz inhibitor" evidence="2">
    <location>
        <begin position="165"/>
        <end position="215"/>
    </location>
</feature>
<evidence type="ECO:0000256" key="1">
    <source>
        <dbReference type="ARBA" id="ARBA00023157"/>
    </source>
</evidence>
<dbReference type="Pfam" id="PF00014">
    <property type="entry name" value="Kunitz_BPTI"/>
    <property type="match status" value="2"/>
</dbReference>
<dbReference type="PRINTS" id="PR00759">
    <property type="entry name" value="BASICPTASE"/>
</dbReference>
<dbReference type="Gene3D" id="4.10.410.10">
    <property type="entry name" value="Pancreatic trypsin inhibitor Kunitz domain"/>
    <property type="match status" value="2"/>
</dbReference>
<feature type="non-terminal residue" evidence="3">
    <location>
        <position position="291"/>
    </location>
</feature>
<dbReference type="SUPFAM" id="SSF57362">
    <property type="entry name" value="BPTI-like"/>
    <property type="match status" value="2"/>
</dbReference>
<dbReference type="AlphaFoldDB" id="A0AAD6AYA1"/>
<name>A0AAD6AYA1_9TELE</name>
<feature type="domain" description="BPTI/Kunitz inhibitor" evidence="2">
    <location>
        <begin position="226"/>
        <end position="276"/>
    </location>
</feature>
<dbReference type="GO" id="GO:0004867">
    <property type="term" value="F:serine-type endopeptidase inhibitor activity"/>
    <property type="evidence" value="ECO:0007669"/>
    <property type="project" value="InterPro"/>
</dbReference>
<dbReference type="GO" id="GO:0005615">
    <property type="term" value="C:extracellular space"/>
    <property type="evidence" value="ECO:0007669"/>
    <property type="project" value="TreeGrafter"/>
</dbReference>
<dbReference type="InterPro" id="IPR050098">
    <property type="entry name" value="TFPI/VKTCI-like"/>
</dbReference>
<evidence type="ECO:0000259" key="2">
    <source>
        <dbReference type="PROSITE" id="PS50279"/>
    </source>
</evidence>
<dbReference type="PANTHER" id="PTHR10083">
    <property type="entry name" value="KUNITZ-TYPE PROTEASE INHIBITOR-RELATED"/>
    <property type="match status" value="1"/>
</dbReference>
<dbReference type="Proteomes" id="UP001219934">
    <property type="component" value="Unassembled WGS sequence"/>
</dbReference>
<dbReference type="GO" id="GO:0004930">
    <property type="term" value="F:G protein-coupled receptor activity"/>
    <property type="evidence" value="ECO:0007669"/>
    <property type="project" value="InterPro"/>
</dbReference>
<dbReference type="InterPro" id="IPR036880">
    <property type="entry name" value="Kunitz_BPTI_sf"/>
</dbReference>